<dbReference type="Pfam" id="PF00497">
    <property type="entry name" value="SBP_bac_3"/>
    <property type="match status" value="1"/>
</dbReference>
<evidence type="ECO:0000256" key="1">
    <source>
        <dbReference type="ARBA" id="ARBA00022729"/>
    </source>
</evidence>
<keyword evidence="5" id="KW-1185">Reference proteome</keyword>
<accession>A0A810PR92</accession>
<dbReference type="SUPFAM" id="SSF53850">
    <property type="entry name" value="Periplasmic binding protein-like II"/>
    <property type="match status" value="1"/>
</dbReference>
<dbReference type="Gene3D" id="3.40.190.10">
    <property type="entry name" value="Periplasmic binding protein-like II"/>
    <property type="match status" value="2"/>
</dbReference>
<dbReference type="SMART" id="SM00062">
    <property type="entry name" value="PBPb"/>
    <property type="match status" value="1"/>
</dbReference>
<name>A0A810PR92_9FIRM</name>
<dbReference type="PROSITE" id="PS51257">
    <property type="entry name" value="PROKAR_LIPOPROTEIN"/>
    <property type="match status" value="1"/>
</dbReference>
<evidence type="ECO:0000313" key="5">
    <source>
        <dbReference type="Proteomes" id="UP000681343"/>
    </source>
</evidence>
<evidence type="ECO:0000259" key="3">
    <source>
        <dbReference type="SMART" id="SM00062"/>
    </source>
</evidence>
<dbReference type="RefSeq" id="WP_212819308.1">
    <property type="nucleotide sequence ID" value="NZ_AP023415.1"/>
</dbReference>
<dbReference type="InterPro" id="IPR001638">
    <property type="entry name" value="Solute-binding_3/MltF_N"/>
</dbReference>
<sequence length="270" mass="28992">MKNLKKALCLLLAVLMTVSLLAACGKKNDDNADGKKVFTVGIDAEYPPFSYLGDDGSYTGFDIEVAQAACDLLGWEMKVFPVNWDQKLTQLDAKECDCIWSGMTILDSMKEAGYTLSAPYYDNTQVIMVKEGSDIKSSADLAGKVVAVQLGTSGDTLLSEGGDLESLTATFKSLIRSDSFLKCFTELSGGAVDAVIVDKPVATAYADKNAGFTILSEELGAEQYGIAFRADDKELCASIEGAVKTLVDNGTYAKIAEKYPDIVNNLLFLN</sequence>
<dbReference type="KEGG" id="vfa:MM35RIKEN_06720"/>
<dbReference type="Proteomes" id="UP000681343">
    <property type="component" value="Chromosome"/>
</dbReference>
<dbReference type="EMBL" id="AP023415">
    <property type="protein sequence ID" value="BCK78480.1"/>
    <property type="molecule type" value="Genomic_DNA"/>
</dbReference>
<feature type="signal peptide" evidence="2">
    <location>
        <begin position="1"/>
        <end position="22"/>
    </location>
</feature>
<protein>
    <submittedName>
        <fullName evidence="4">Amino acid ABC transporter substrate-binding protein</fullName>
    </submittedName>
</protein>
<feature type="domain" description="Solute-binding protein family 3/N-terminal" evidence="3">
    <location>
        <begin position="37"/>
        <end position="263"/>
    </location>
</feature>
<keyword evidence="1 2" id="KW-0732">Signal</keyword>
<dbReference type="PANTHER" id="PTHR35936:SF19">
    <property type="entry name" value="AMINO-ACID-BINDING PROTEIN YXEM-RELATED"/>
    <property type="match status" value="1"/>
</dbReference>
<gene>
    <name evidence="4" type="ORF">MM35RIKEN_06720</name>
</gene>
<dbReference type="PANTHER" id="PTHR35936">
    <property type="entry name" value="MEMBRANE-BOUND LYTIC MUREIN TRANSGLYCOSYLASE F"/>
    <property type="match status" value="1"/>
</dbReference>
<dbReference type="AlphaFoldDB" id="A0A810PR92"/>
<proteinExistence type="predicted"/>
<feature type="chain" id="PRO_5038809995" evidence="2">
    <location>
        <begin position="23"/>
        <end position="270"/>
    </location>
</feature>
<evidence type="ECO:0000313" key="4">
    <source>
        <dbReference type="EMBL" id="BCK78480.1"/>
    </source>
</evidence>
<evidence type="ECO:0000256" key="2">
    <source>
        <dbReference type="SAM" id="SignalP"/>
    </source>
</evidence>
<reference evidence="4" key="1">
    <citation type="submission" date="2020-09" db="EMBL/GenBank/DDBJ databases">
        <title>New species isolated from human feces.</title>
        <authorList>
            <person name="Kitahara M."/>
            <person name="Shigeno Y."/>
            <person name="Shime M."/>
            <person name="Matsumoto Y."/>
            <person name="Nakamura S."/>
            <person name="Motooka D."/>
            <person name="Fukuoka S."/>
            <person name="Nishikawa H."/>
            <person name="Benno Y."/>
        </authorList>
    </citation>
    <scope>NUCLEOTIDE SEQUENCE</scope>
    <source>
        <strain evidence="4">MM35</strain>
    </source>
</reference>
<organism evidence="4 5">
    <name type="scientific">Vescimonas fastidiosa</name>
    <dbReference type="NCBI Taxonomy" id="2714353"/>
    <lineage>
        <taxon>Bacteria</taxon>
        <taxon>Bacillati</taxon>
        <taxon>Bacillota</taxon>
        <taxon>Clostridia</taxon>
        <taxon>Eubacteriales</taxon>
        <taxon>Oscillospiraceae</taxon>
        <taxon>Vescimonas</taxon>
    </lineage>
</organism>